<dbReference type="PROSITE" id="PS00163">
    <property type="entry name" value="FUMARATE_LYASES"/>
    <property type="match status" value="1"/>
</dbReference>
<accession>A0A2M7E844</accession>
<dbReference type="Pfam" id="PF08328">
    <property type="entry name" value="ASL_C"/>
    <property type="match status" value="1"/>
</dbReference>
<dbReference type="InterPro" id="IPR008948">
    <property type="entry name" value="L-Aspartase-like"/>
</dbReference>
<dbReference type="Pfam" id="PF00206">
    <property type="entry name" value="Lyase_1"/>
    <property type="match status" value="1"/>
</dbReference>
<dbReference type="PANTHER" id="PTHR43172">
    <property type="entry name" value="ADENYLOSUCCINATE LYASE"/>
    <property type="match status" value="1"/>
</dbReference>
<dbReference type="GO" id="GO:0070626">
    <property type="term" value="F:(S)-2-(5-amino-1-(5-phospho-D-ribosyl)imidazole-4-carboxamido) succinate lyase (fumarate-forming) activity"/>
    <property type="evidence" value="ECO:0007669"/>
    <property type="project" value="TreeGrafter"/>
</dbReference>
<dbReference type="Gene3D" id="1.10.275.10">
    <property type="entry name" value="Fumarase/aspartase (N-terminal domain)"/>
    <property type="match status" value="1"/>
</dbReference>
<evidence type="ECO:0000256" key="1">
    <source>
        <dbReference type="ARBA" id="ARBA00022755"/>
    </source>
</evidence>
<dbReference type="InterPro" id="IPR020557">
    <property type="entry name" value="Fumarate_lyase_CS"/>
</dbReference>
<keyword evidence="1" id="KW-0658">Purine biosynthesis</keyword>
<protein>
    <submittedName>
        <fullName evidence="5">Adenylosuccinate lyase</fullName>
    </submittedName>
</protein>
<evidence type="ECO:0000313" key="6">
    <source>
        <dbReference type="Proteomes" id="UP000228886"/>
    </source>
</evidence>
<dbReference type="CDD" id="cd01595">
    <property type="entry name" value="Adenylsuccinate_lyase_like"/>
    <property type="match status" value="1"/>
</dbReference>
<dbReference type="Proteomes" id="UP000228886">
    <property type="component" value="Unassembled WGS sequence"/>
</dbReference>
<dbReference type="InterPro" id="IPR022761">
    <property type="entry name" value="Fumarate_lyase_N"/>
</dbReference>
<dbReference type="GO" id="GO:0005829">
    <property type="term" value="C:cytosol"/>
    <property type="evidence" value="ECO:0007669"/>
    <property type="project" value="TreeGrafter"/>
</dbReference>
<keyword evidence="2 5" id="KW-0456">Lyase</keyword>
<proteinExistence type="predicted"/>
<dbReference type="InterPro" id="IPR013539">
    <property type="entry name" value="PurB_C"/>
</dbReference>
<dbReference type="GO" id="GO:0006188">
    <property type="term" value="P:IMP biosynthetic process"/>
    <property type="evidence" value="ECO:0007669"/>
    <property type="project" value="InterPro"/>
</dbReference>
<evidence type="ECO:0000259" key="4">
    <source>
        <dbReference type="SMART" id="SM00998"/>
    </source>
</evidence>
<dbReference type="InterPro" id="IPR019468">
    <property type="entry name" value="AdenyloSucc_lyase_C"/>
</dbReference>
<dbReference type="EMBL" id="PETL01000241">
    <property type="protein sequence ID" value="PIV63883.1"/>
    <property type="molecule type" value="Genomic_DNA"/>
</dbReference>
<reference evidence="6" key="1">
    <citation type="submission" date="2017-09" db="EMBL/GenBank/DDBJ databases">
        <title>Depth-based differentiation of microbial function through sediment-hosted aquifers and enrichment of novel symbionts in the deep terrestrial subsurface.</title>
        <authorList>
            <person name="Probst A.J."/>
            <person name="Ladd B."/>
            <person name="Jarett J.K."/>
            <person name="Geller-Mcgrath D.E."/>
            <person name="Sieber C.M.K."/>
            <person name="Emerson J.B."/>
            <person name="Anantharaman K."/>
            <person name="Thomas B.C."/>
            <person name="Malmstrom R."/>
            <person name="Stieglmeier M."/>
            <person name="Klingl A."/>
            <person name="Woyke T."/>
            <person name="Ryan C.M."/>
            <person name="Banfield J.F."/>
        </authorList>
    </citation>
    <scope>NUCLEOTIDE SEQUENCE [LARGE SCALE GENOMIC DNA]</scope>
</reference>
<dbReference type="Gene3D" id="1.10.40.30">
    <property type="entry name" value="Fumarase/aspartase (C-terminal domain)"/>
    <property type="match status" value="1"/>
</dbReference>
<sequence>MEKKFDSFSPTDYRYSVEDLKPYLTENSFVKYKARVEAALVKVLAKYGITTKKIAQEIIQASRAIKPEEVYQEEKRIKHDIRALVNCIRNKVSDQAKPYVHLLATSCDIVDTANVLRYKDAANKVILPEMIKLEEEWIALALREKKTLQIGRTHGQHAEPITFGFALSQYVHRWGGRILYLKEAADNLVGKFSGAVGAYNSSSLFFAHPEKFEKEILQELGLCPALISTQIIPPEPTADFAHALVSAFGVLANFCDDFRHLQRTEIAEVGERFGGEQVGSSTMPQKRNPINFENVKSMWKAFMPRMVTVYSDQISEHQRDLTNSCSQRYFPELLVAFCSSVKRVSRISGNLRVNKKKMEENFKISEKTLIAEPLYILLASFGHPDAHEYVRKLTMECERTGKSLSELAREDKNLQVYLKKLTAAQQEIILNPSKYIGAASSKTEKVVSFWKKRIKKAKL</sequence>
<gene>
    <name evidence="5" type="ORF">COS11_05075</name>
</gene>
<evidence type="ECO:0000313" key="5">
    <source>
        <dbReference type="EMBL" id="PIV63883.1"/>
    </source>
</evidence>
<feature type="domain" description="Adenylosuccinate lyase C-terminal" evidence="4">
    <location>
        <begin position="371"/>
        <end position="447"/>
    </location>
</feature>
<comment type="function">
    <text evidence="3">Catalyzes two reactions in de novo purine nucleotide biosynthesis. Catalyzes the breakdown of 5-aminoimidazole- (N-succinylocarboxamide) ribotide (SAICAR or 2-[5-amino-1-(5-phospho-beta-D-ribosyl)imidazole-4-carboxamido]succinate) to 5-aminoimidazole-4-carboxamide ribotide (AICAR or 5-amino-1-(5-phospho-beta-D-ribosyl)imidazole-4-carboxamide) and fumarate, and of adenylosuccinate (ADS or N(6)-(1,2-dicarboxyethyl)-AMP) to adenosine monophosphate (AMP) and fumarate.</text>
</comment>
<dbReference type="GO" id="GO:0044208">
    <property type="term" value="P:'de novo' AMP biosynthetic process"/>
    <property type="evidence" value="ECO:0007669"/>
    <property type="project" value="TreeGrafter"/>
</dbReference>
<dbReference type="PRINTS" id="PR00145">
    <property type="entry name" value="ARGSUCLYASE"/>
</dbReference>
<dbReference type="SMART" id="SM00998">
    <property type="entry name" value="ADSL_C"/>
    <property type="match status" value="1"/>
</dbReference>
<dbReference type="SUPFAM" id="SSF48557">
    <property type="entry name" value="L-aspartase-like"/>
    <property type="match status" value="1"/>
</dbReference>
<dbReference type="PRINTS" id="PR00149">
    <property type="entry name" value="FUMRATELYASE"/>
</dbReference>
<dbReference type="PANTHER" id="PTHR43172:SF1">
    <property type="entry name" value="ADENYLOSUCCINATE LYASE"/>
    <property type="match status" value="1"/>
</dbReference>
<dbReference type="InterPro" id="IPR024083">
    <property type="entry name" value="Fumarase/histidase_N"/>
</dbReference>
<comment type="caution">
    <text evidence="5">The sequence shown here is derived from an EMBL/GenBank/DDBJ whole genome shotgun (WGS) entry which is preliminary data.</text>
</comment>
<organism evidence="5 6">
    <name type="scientific">bacterium (Candidatus Ratteibacteria) CG01_land_8_20_14_3_00_40_19</name>
    <dbReference type="NCBI Taxonomy" id="2014290"/>
    <lineage>
        <taxon>Bacteria</taxon>
        <taxon>Candidatus Ratteibacteria</taxon>
    </lineage>
</organism>
<dbReference type="GO" id="GO:0004018">
    <property type="term" value="F:N6-(1,2-dicarboxyethyl)AMP AMP-lyase (fumarate-forming) activity"/>
    <property type="evidence" value="ECO:0007669"/>
    <property type="project" value="InterPro"/>
</dbReference>
<dbReference type="Gene3D" id="1.20.200.10">
    <property type="entry name" value="Fumarase/aspartase (Central domain)"/>
    <property type="match status" value="1"/>
</dbReference>
<name>A0A2M7E844_9BACT</name>
<dbReference type="AlphaFoldDB" id="A0A2M7E844"/>
<evidence type="ECO:0000256" key="3">
    <source>
        <dbReference type="ARBA" id="ARBA00025012"/>
    </source>
</evidence>
<evidence type="ECO:0000256" key="2">
    <source>
        <dbReference type="ARBA" id="ARBA00023239"/>
    </source>
</evidence>
<dbReference type="InterPro" id="IPR000362">
    <property type="entry name" value="Fumarate_lyase_fam"/>
</dbReference>